<gene>
    <name evidence="1" type="ORF">VN21_10085</name>
</gene>
<proteinExistence type="predicted"/>
<dbReference type="OrthoDB" id="1848142at2"/>
<comment type="caution">
    <text evidence="1">The sequence shown here is derived from an EMBL/GenBank/DDBJ whole genome shotgun (WGS) entry which is preliminary data.</text>
</comment>
<dbReference type="EMBL" id="LBBT01000211">
    <property type="protein sequence ID" value="KKY01214.1"/>
    <property type="molecule type" value="Genomic_DNA"/>
</dbReference>
<dbReference type="PATRIC" id="fig|1629550.3.peg.1466"/>
<dbReference type="Proteomes" id="UP000034407">
    <property type="component" value="Unassembled WGS sequence"/>
</dbReference>
<keyword evidence="2" id="KW-1185">Reference proteome</keyword>
<organism evidence="1 2">
    <name type="scientific">Paraclostridium benzoelyticum</name>
    <dbReference type="NCBI Taxonomy" id="1629550"/>
    <lineage>
        <taxon>Bacteria</taxon>
        <taxon>Bacillati</taxon>
        <taxon>Bacillota</taxon>
        <taxon>Clostridia</taxon>
        <taxon>Peptostreptococcales</taxon>
        <taxon>Peptostreptococcaceae</taxon>
        <taxon>Paraclostridium</taxon>
    </lineage>
</organism>
<sequence>MKLKNDLVEQYLNKWQDILRIRDWDIKIELVDKEWRKSGDIKIDRDVKQAVLMINNHNRKHTNLEALVIHELIHLKLWGMDQMIESLIYSVFGKDESDPKFDFAYTQFMQELESTVEDLTKACVYTGAEDKEISFGRVQKEVEKEVGSI</sequence>
<evidence type="ECO:0000313" key="2">
    <source>
        <dbReference type="Proteomes" id="UP000034407"/>
    </source>
</evidence>
<evidence type="ECO:0000313" key="1">
    <source>
        <dbReference type="EMBL" id="KKY01214.1"/>
    </source>
</evidence>
<reference evidence="1 2" key="1">
    <citation type="submission" date="2015-04" db="EMBL/GenBank/DDBJ databases">
        <title>Microcin producing Clostridium sp. JC272T.</title>
        <authorList>
            <person name="Jyothsna T."/>
            <person name="Sasikala C."/>
            <person name="Ramana C."/>
        </authorList>
    </citation>
    <scope>NUCLEOTIDE SEQUENCE [LARGE SCALE GENOMIC DNA]</scope>
    <source>
        <strain evidence="1 2">JC272</strain>
    </source>
</reference>
<accession>A0A0M3DIE8</accession>
<dbReference type="AlphaFoldDB" id="A0A0M3DIE8"/>
<evidence type="ECO:0008006" key="3">
    <source>
        <dbReference type="Google" id="ProtNLM"/>
    </source>
</evidence>
<protein>
    <recommendedName>
        <fullName evidence="3">DUF45 domain-containing protein</fullName>
    </recommendedName>
</protein>
<dbReference type="RefSeq" id="WP_046823151.1">
    <property type="nucleotide sequence ID" value="NZ_LBBT01000211.1"/>
</dbReference>
<name>A0A0M3DIE8_9FIRM</name>